<feature type="domain" description="Chorismate-utilising enzyme C-terminal" evidence="9">
    <location>
        <begin position="196"/>
        <end position="458"/>
    </location>
</feature>
<dbReference type="RefSeq" id="WP_394843329.1">
    <property type="nucleotide sequence ID" value="NZ_CP089982.1"/>
</dbReference>
<protein>
    <recommendedName>
        <fullName evidence="3">Anthranilate synthase component 1</fullName>
    </recommendedName>
</protein>
<dbReference type="Gene3D" id="3.60.120.10">
    <property type="entry name" value="Anthranilate synthase"/>
    <property type="match status" value="1"/>
</dbReference>
<organism evidence="11 12">
    <name type="scientific">Pendulispora brunnea</name>
    <dbReference type="NCBI Taxonomy" id="2905690"/>
    <lineage>
        <taxon>Bacteria</taxon>
        <taxon>Pseudomonadati</taxon>
        <taxon>Myxococcota</taxon>
        <taxon>Myxococcia</taxon>
        <taxon>Myxococcales</taxon>
        <taxon>Sorangiineae</taxon>
        <taxon>Pendulisporaceae</taxon>
        <taxon>Pendulispora</taxon>
    </lineage>
</organism>
<evidence type="ECO:0000259" key="10">
    <source>
        <dbReference type="Pfam" id="PF04715"/>
    </source>
</evidence>
<comment type="catalytic activity">
    <reaction evidence="8">
        <text>chorismate + L-glutamine = anthranilate + pyruvate + L-glutamate + H(+)</text>
        <dbReference type="Rhea" id="RHEA:21732"/>
        <dbReference type="ChEBI" id="CHEBI:15361"/>
        <dbReference type="ChEBI" id="CHEBI:15378"/>
        <dbReference type="ChEBI" id="CHEBI:16567"/>
        <dbReference type="ChEBI" id="CHEBI:29748"/>
        <dbReference type="ChEBI" id="CHEBI:29985"/>
        <dbReference type="ChEBI" id="CHEBI:58359"/>
        <dbReference type="EC" id="4.1.3.27"/>
    </reaction>
</comment>
<dbReference type="PANTHER" id="PTHR11236">
    <property type="entry name" value="AMINOBENZOATE/ANTHRANILATE SYNTHASE"/>
    <property type="match status" value="1"/>
</dbReference>
<evidence type="ECO:0000313" key="11">
    <source>
        <dbReference type="EMBL" id="WXA92727.1"/>
    </source>
</evidence>
<dbReference type="Proteomes" id="UP001379533">
    <property type="component" value="Chromosome"/>
</dbReference>
<reference evidence="11 12" key="1">
    <citation type="submission" date="2021-12" db="EMBL/GenBank/DDBJ databases">
        <title>Discovery of the Pendulisporaceae a myxobacterial family with distinct sporulation behavior and unique specialized metabolism.</title>
        <authorList>
            <person name="Garcia R."/>
            <person name="Popoff A."/>
            <person name="Bader C.D."/>
            <person name="Loehr J."/>
            <person name="Walesch S."/>
            <person name="Walt C."/>
            <person name="Boldt J."/>
            <person name="Bunk B."/>
            <person name="Haeckl F.J.F.P.J."/>
            <person name="Gunesch A.P."/>
            <person name="Birkelbach J."/>
            <person name="Nuebel U."/>
            <person name="Pietschmann T."/>
            <person name="Bach T."/>
            <person name="Mueller R."/>
        </authorList>
    </citation>
    <scope>NUCLEOTIDE SEQUENCE [LARGE SCALE GENOMIC DNA]</scope>
    <source>
        <strain evidence="11 12">MSr12523</strain>
    </source>
</reference>
<evidence type="ECO:0000313" key="12">
    <source>
        <dbReference type="Proteomes" id="UP001379533"/>
    </source>
</evidence>
<proteinExistence type="predicted"/>
<dbReference type="InterPro" id="IPR006805">
    <property type="entry name" value="Anth_synth_I_N"/>
</dbReference>
<gene>
    <name evidence="11" type="ORF">LZC95_40560</name>
</gene>
<evidence type="ECO:0000256" key="5">
    <source>
        <dbReference type="ARBA" id="ARBA00022842"/>
    </source>
</evidence>
<dbReference type="EMBL" id="CP089982">
    <property type="protein sequence ID" value="WXA92727.1"/>
    <property type="molecule type" value="Genomic_DNA"/>
</dbReference>
<name>A0ABZ2K277_9BACT</name>
<keyword evidence="6" id="KW-0456">Lyase</keyword>
<evidence type="ECO:0000259" key="9">
    <source>
        <dbReference type="Pfam" id="PF00425"/>
    </source>
</evidence>
<dbReference type="InterPro" id="IPR005801">
    <property type="entry name" value="ADC_synthase"/>
</dbReference>
<evidence type="ECO:0000256" key="2">
    <source>
        <dbReference type="ARBA" id="ARBA00011575"/>
    </source>
</evidence>
<dbReference type="PANTHER" id="PTHR11236:SF48">
    <property type="entry name" value="ISOCHORISMATE SYNTHASE MENF"/>
    <property type="match status" value="1"/>
</dbReference>
<dbReference type="Pfam" id="PF04715">
    <property type="entry name" value="Anth_synt_I_N"/>
    <property type="match status" value="1"/>
</dbReference>
<evidence type="ECO:0000256" key="6">
    <source>
        <dbReference type="ARBA" id="ARBA00023239"/>
    </source>
</evidence>
<evidence type="ECO:0000256" key="1">
    <source>
        <dbReference type="ARBA" id="ARBA00001946"/>
    </source>
</evidence>
<dbReference type="InterPro" id="IPR019999">
    <property type="entry name" value="Anth_synth_I-like"/>
</dbReference>
<accession>A0ABZ2K277</accession>
<keyword evidence="12" id="KW-1185">Reference proteome</keyword>
<evidence type="ECO:0000256" key="4">
    <source>
        <dbReference type="ARBA" id="ARBA00022723"/>
    </source>
</evidence>
<evidence type="ECO:0000256" key="7">
    <source>
        <dbReference type="ARBA" id="ARBA00025634"/>
    </source>
</evidence>
<comment type="cofactor">
    <cofactor evidence="1">
        <name>Mg(2+)</name>
        <dbReference type="ChEBI" id="CHEBI:18420"/>
    </cofactor>
</comment>
<evidence type="ECO:0000256" key="8">
    <source>
        <dbReference type="ARBA" id="ARBA00047683"/>
    </source>
</evidence>
<keyword evidence="4" id="KW-0479">Metal-binding</keyword>
<comment type="function">
    <text evidence="7">Part of a heterotetrameric complex that catalyzes the two-step biosynthesis of anthranilate, an intermediate in the biosynthesis of L-tryptophan. In the first step, the glutamine-binding beta subunit (TrpG) of anthranilate synthase (AS) provides the glutamine amidotransferase activity which generates ammonia as a substrate that, along with chorismate, is used in the second step, catalyzed by the large alpha subunit of AS (TrpE) to produce anthranilate. In the absence of TrpG, TrpE can synthesize anthranilate directly from chorismate and high concentrations of ammonia.</text>
</comment>
<feature type="domain" description="Anthranilate synthase component I N-terminal" evidence="10">
    <location>
        <begin position="13"/>
        <end position="154"/>
    </location>
</feature>
<dbReference type="InterPro" id="IPR015890">
    <property type="entry name" value="Chorismate_C"/>
</dbReference>
<comment type="subunit">
    <text evidence="2">Heterotetramer consisting of two non-identical subunits: a beta subunit (TrpG) and a large alpha subunit (TrpE).</text>
</comment>
<keyword evidence="5" id="KW-0460">Magnesium</keyword>
<dbReference type="SUPFAM" id="SSF56322">
    <property type="entry name" value="ADC synthase"/>
    <property type="match status" value="1"/>
</dbReference>
<sequence length="474" mass="51638">MNGFVTRTLVADGLTPVRAYALLRDAAEGTASFLLESVVAGERWGRLSMLGYRPRYEAALLPNGQWTVRGDAPFSPPSQGGDPISVASALFASKVEPRTPAERLAGAHVGYFGWDLVHAIDKVDTWPGTRAPLARFVGGSTVVVFDNFAQTFTIAAETEEEVDRAERDLLAPGALRRIALPDRTRLPADVAVSMDDAEYERIVRRAKEYITAGDAFQIVLARNFHVPRAGRDPFDVYRAMRVLNPSPYMYFLDFPPAEGETARTQISGASPETLVRLEDGVMTVRPIAGTRARGRTPDEDAARETELLSDPKERAEHVMLIDLGRNDVGRVADIGSVRLVRNMEVDRYSHVMHIVSEVEGRVNPTRIPPLEAFRAAFPAGTLSGAPKLRAMQIIRELESRPRGIYGGAVGYLTQHGDFDFAIAIRTAVCRGDGFDVTAGAGIVEGSVPADEAMETRNKARAVLASIEAAPRDVV</sequence>
<dbReference type="PRINTS" id="PR00095">
    <property type="entry name" value="ANTSNTHASEI"/>
</dbReference>
<dbReference type="Pfam" id="PF00425">
    <property type="entry name" value="Chorismate_bind"/>
    <property type="match status" value="1"/>
</dbReference>
<evidence type="ECO:0000256" key="3">
    <source>
        <dbReference type="ARBA" id="ARBA00020653"/>
    </source>
</evidence>